<accession>A0A9Q3BA70</accession>
<reference evidence="2" key="1">
    <citation type="submission" date="2021-03" db="EMBL/GenBank/DDBJ databases">
        <title>Draft genome sequence of rust myrtle Austropuccinia psidii MF-1, a brazilian biotype.</title>
        <authorList>
            <person name="Quecine M.C."/>
            <person name="Pachon D.M.R."/>
            <person name="Bonatelli M.L."/>
            <person name="Correr F.H."/>
            <person name="Franceschini L.M."/>
            <person name="Leite T.F."/>
            <person name="Margarido G.R.A."/>
            <person name="Almeida C.A."/>
            <person name="Ferrarezi J.A."/>
            <person name="Labate C.A."/>
        </authorList>
    </citation>
    <scope>NUCLEOTIDE SEQUENCE</scope>
    <source>
        <strain evidence="2">MF-1</strain>
    </source>
</reference>
<gene>
    <name evidence="2" type="ORF">O181_001143</name>
</gene>
<feature type="region of interest" description="Disordered" evidence="1">
    <location>
        <begin position="1"/>
        <end position="69"/>
    </location>
</feature>
<sequence>MVQHRHPAKNTRSQRNQAVLTPTARSPIDHTPSVHQMSENLDRGPPIGGEAPSRRGAPSNQPLVSQAEPNFLKMMEKRTQLMGQLTDEVSPRDISRAPEFKTP</sequence>
<name>A0A9Q3BA70_9BASI</name>
<feature type="region of interest" description="Disordered" evidence="1">
    <location>
        <begin position="82"/>
        <end position="103"/>
    </location>
</feature>
<keyword evidence="3" id="KW-1185">Reference proteome</keyword>
<feature type="compositionally biased region" description="Polar residues" evidence="1">
    <location>
        <begin position="58"/>
        <end position="68"/>
    </location>
</feature>
<proteinExistence type="predicted"/>
<feature type="compositionally biased region" description="Polar residues" evidence="1">
    <location>
        <begin position="10"/>
        <end position="24"/>
    </location>
</feature>
<evidence type="ECO:0000313" key="3">
    <source>
        <dbReference type="Proteomes" id="UP000765509"/>
    </source>
</evidence>
<dbReference type="Proteomes" id="UP000765509">
    <property type="component" value="Unassembled WGS sequence"/>
</dbReference>
<evidence type="ECO:0000256" key="1">
    <source>
        <dbReference type="SAM" id="MobiDB-lite"/>
    </source>
</evidence>
<evidence type="ECO:0000313" key="2">
    <source>
        <dbReference type="EMBL" id="MBW0461428.1"/>
    </source>
</evidence>
<protein>
    <submittedName>
        <fullName evidence="2">Uncharacterized protein</fullName>
    </submittedName>
</protein>
<comment type="caution">
    <text evidence="2">The sequence shown here is derived from an EMBL/GenBank/DDBJ whole genome shotgun (WGS) entry which is preliminary data.</text>
</comment>
<feature type="compositionally biased region" description="Basic and acidic residues" evidence="1">
    <location>
        <begin position="89"/>
        <end position="103"/>
    </location>
</feature>
<dbReference type="AlphaFoldDB" id="A0A9Q3BA70"/>
<dbReference type="EMBL" id="AVOT02000158">
    <property type="protein sequence ID" value="MBW0461428.1"/>
    <property type="molecule type" value="Genomic_DNA"/>
</dbReference>
<organism evidence="2 3">
    <name type="scientific">Austropuccinia psidii MF-1</name>
    <dbReference type="NCBI Taxonomy" id="1389203"/>
    <lineage>
        <taxon>Eukaryota</taxon>
        <taxon>Fungi</taxon>
        <taxon>Dikarya</taxon>
        <taxon>Basidiomycota</taxon>
        <taxon>Pucciniomycotina</taxon>
        <taxon>Pucciniomycetes</taxon>
        <taxon>Pucciniales</taxon>
        <taxon>Sphaerophragmiaceae</taxon>
        <taxon>Austropuccinia</taxon>
    </lineage>
</organism>